<dbReference type="Gene3D" id="3.40.630.30">
    <property type="match status" value="1"/>
</dbReference>
<comment type="caution">
    <text evidence="4">The sequence shown here is derived from an EMBL/GenBank/DDBJ whole genome shotgun (WGS) entry which is preliminary data.</text>
</comment>
<gene>
    <name evidence="4" type="ORF">DJ010_10760</name>
</gene>
<keyword evidence="5" id="KW-1185">Reference proteome</keyword>
<dbReference type="InterPro" id="IPR016181">
    <property type="entry name" value="Acyl_CoA_acyltransferase"/>
</dbReference>
<protein>
    <submittedName>
        <fullName evidence="4">GNAT family N-acetyltransferase</fullName>
    </submittedName>
</protein>
<sequence>MELTIRDATPEDAVAVAAIYGHFVRTTATTFELEPPSSEEVGRRIAACQTSHAWLVAESGGAVTGFAYGTRFAERAAYRWSSEVSVYLDPATVGAGTGSALYGVLLPRLLDRGIQVAFARVAQPNDASEALHAKFGFRRVGLLERVGYKLGRWHDVAILQLDLAPAVNEPVEPS</sequence>
<dbReference type="PANTHER" id="PTHR43072">
    <property type="entry name" value="N-ACETYLTRANSFERASE"/>
    <property type="match status" value="1"/>
</dbReference>
<dbReference type="PROSITE" id="PS51186">
    <property type="entry name" value="GNAT"/>
    <property type="match status" value="1"/>
</dbReference>
<evidence type="ECO:0000313" key="5">
    <source>
        <dbReference type="Proteomes" id="UP000245507"/>
    </source>
</evidence>
<evidence type="ECO:0000256" key="2">
    <source>
        <dbReference type="ARBA" id="ARBA00023315"/>
    </source>
</evidence>
<dbReference type="Pfam" id="PF13420">
    <property type="entry name" value="Acetyltransf_4"/>
    <property type="match status" value="1"/>
</dbReference>
<accession>A0A316TEG7</accession>
<feature type="domain" description="N-acetyltransferase" evidence="3">
    <location>
        <begin position="3"/>
        <end position="162"/>
    </location>
</feature>
<dbReference type="SUPFAM" id="SSF55729">
    <property type="entry name" value="Acyl-CoA N-acyltransferases (Nat)"/>
    <property type="match status" value="1"/>
</dbReference>
<evidence type="ECO:0000256" key="1">
    <source>
        <dbReference type="ARBA" id="ARBA00022679"/>
    </source>
</evidence>
<dbReference type="AlphaFoldDB" id="A0A316TEG7"/>
<keyword evidence="2" id="KW-0012">Acyltransferase</keyword>
<dbReference type="EMBL" id="QGDD01000004">
    <property type="protein sequence ID" value="PWN02873.1"/>
    <property type="molecule type" value="Genomic_DNA"/>
</dbReference>
<organism evidence="4 5">
    <name type="scientific">Nocardioides silvaticus</name>
    <dbReference type="NCBI Taxonomy" id="2201891"/>
    <lineage>
        <taxon>Bacteria</taxon>
        <taxon>Bacillati</taxon>
        <taxon>Actinomycetota</taxon>
        <taxon>Actinomycetes</taxon>
        <taxon>Propionibacteriales</taxon>
        <taxon>Nocardioidaceae</taxon>
        <taxon>Nocardioides</taxon>
    </lineage>
</organism>
<name>A0A316TEG7_9ACTN</name>
<evidence type="ECO:0000313" key="4">
    <source>
        <dbReference type="EMBL" id="PWN02873.1"/>
    </source>
</evidence>
<keyword evidence="1 4" id="KW-0808">Transferase</keyword>
<dbReference type="Proteomes" id="UP000245507">
    <property type="component" value="Unassembled WGS sequence"/>
</dbReference>
<dbReference type="OrthoDB" id="3173333at2"/>
<dbReference type="PANTHER" id="PTHR43072:SF23">
    <property type="entry name" value="UPF0039 PROTEIN C11D3.02C"/>
    <property type="match status" value="1"/>
</dbReference>
<reference evidence="4 5" key="1">
    <citation type="submission" date="2018-05" db="EMBL/GenBank/DDBJ databases">
        <title>Nocardioides silvaticus genome.</title>
        <authorList>
            <person name="Li C."/>
            <person name="Wang G."/>
        </authorList>
    </citation>
    <scope>NUCLEOTIDE SEQUENCE [LARGE SCALE GENOMIC DNA]</scope>
    <source>
        <strain evidence="4 5">CCTCC AB 2018079</strain>
    </source>
</reference>
<evidence type="ECO:0000259" key="3">
    <source>
        <dbReference type="PROSITE" id="PS51186"/>
    </source>
</evidence>
<dbReference type="InterPro" id="IPR000182">
    <property type="entry name" value="GNAT_dom"/>
</dbReference>
<proteinExistence type="predicted"/>
<dbReference type="RefSeq" id="WP_109693674.1">
    <property type="nucleotide sequence ID" value="NZ_QGDD01000004.1"/>
</dbReference>
<dbReference type="GO" id="GO:0016747">
    <property type="term" value="F:acyltransferase activity, transferring groups other than amino-acyl groups"/>
    <property type="evidence" value="ECO:0007669"/>
    <property type="project" value="InterPro"/>
</dbReference>